<keyword evidence="2" id="KW-1185">Reference proteome</keyword>
<organism evidence="1 2">
    <name type="scientific">Wohlfahrtiimonas larvae</name>
    <dbReference type="NCBI Taxonomy" id="1157986"/>
    <lineage>
        <taxon>Bacteria</taxon>
        <taxon>Pseudomonadati</taxon>
        <taxon>Pseudomonadota</taxon>
        <taxon>Gammaproteobacteria</taxon>
        <taxon>Cardiobacteriales</taxon>
        <taxon>Ignatzschineriaceae</taxon>
        <taxon>Wohlfahrtiimonas</taxon>
    </lineage>
</organism>
<dbReference type="RefSeq" id="WP_077925213.1">
    <property type="nucleotide sequence ID" value="NZ_BAABKE010000003.1"/>
</dbReference>
<gene>
    <name evidence="1" type="ORF">GCM10023338_09760</name>
</gene>
<dbReference type="Proteomes" id="UP001500631">
    <property type="component" value="Unassembled WGS sequence"/>
</dbReference>
<evidence type="ECO:0000313" key="1">
    <source>
        <dbReference type="EMBL" id="GAA5097909.1"/>
    </source>
</evidence>
<dbReference type="EMBL" id="BAABKE010000003">
    <property type="protein sequence ID" value="GAA5097909.1"/>
    <property type="molecule type" value="Genomic_DNA"/>
</dbReference>
<protein>
    <submittedName>
        <fullName evidence="1">Uncharacterized protein</fullName>
    </submittedName>
</protein>
<reference evidence="2" key="1">
    <citation type="journal article" date="2019" name="Int. J. Syst. Evol. Microbiol.">
        <title>The Global Catalogue of Microorganisms (GCM) 10K type strain sequencing project: providing services to taxonomists for standard genome sequencing and annotation.</title>
        <authorList>
            <consortium name="The Broad Institute Genomics Platform"/>
            <consortium name="The Broad Institute Genome Sequencing Center for Infectious Disease"/>
            <person name="Wu L."/>
            <person name="Ma J."/>
        </authorList>
    </citation>
    <scope>NUCLEOTIDE SEQUENCE [LARGE SCALE GENOMIC DNA]</scope>
    <source>
        <strain evidence="2">JCM 18424</strain>
    </source>
</reference>
<comment type="caution">
    <text evidence="1">The sequence shown here is derived from an EMBL/GenBank/DDBJ whole genome shotgun (WGS) entry which is preliminary data.</text>
</comment>
<proteinExistence type="predicted"/>
<name>A0ABP9MQ24_9GAMM</name>
<evidence type="ECO:0000313" key="2">
    <source>
        <dbReference type="Proteomes" id="UP001500631"/>
    </source>
</evidence>
<accession>A0ABP9MQ24</accession>
<sequence>MLKILGLLAIMAVISAIVYKLFFSFRKKHIGSGNIFYVCANGAFNEDLDTEKVHQENLHILTAGSTETVNIMDGMITQNILSRDNHAQHRILINGMPVGYLKTETAMALKQEKEELGIHSGLIYCKVKITKTQNNKMQATLDLPPISRLAKVLSNRSFEHSAEKFSKLK</sequence>